<evidence type="ECO:0000313" key="3">
    <source>
        <dbReference type="Proteomes" id="UP001058974"/>
    </source>
</evidence>
<comment type="caution">
    <text evidence="2">The sequence shown here is derived from an EMBL/GenBank/DDBJ whole genome shotgun (WGS) entry which is preliminary data.</text>
</comment>
<protein>
    <submittedName>
        <fullName evidence="2">Uncharacterized protein</fullName>
    </submittedName>
</protein>
<feature type="region of interest" description="Disordered" evidence="1">
    <location>
        <begin position="21"/>
        <end position="108"/>
    </location>
</feature>
<feature type="compositionally biased region" description="Low complexity" evidence="1">
    <location>
        <begin position="39"/>
        <end position="64"/>
    </location>
</feature>
<dbReference type="Gramene" id="Psat06G0630600-T1">
    <property type="protein sequence ID" value="KAI5401781.1"/>
    <property type="gene ID" value="KIW84_066306"/>
</dbReference>
<dbReference type="EMBL" id="JAMSHJ010000006">
    <property type="protein sequence ID" value="KAI5401781.1"/>
    <property type="molecule type" value="Genomic_DNA"/>
</dbReference>
<evidence type="ECO:0000313" key="2">
    <source>
        <dbReference type="EMBL" id="KAI5401781.1"/>
    </source>
</evidence>
<gene>
    <name evidence="2" type="ORF">KIW84_066306</name>
</gene>
<sequence length="108" mass="11788">MISMRLAMHQCYIHRCHKDDHNKATCKLPTPSTQPTPPATSTQPTPTTTSTQPTLSTTSTHPTPIATSTQQMLPATSTQPTPTATSTQQPPKKKRRLQKGLKQVLSQS</sequence>
<feature type="compositionally biased region" description="Low complexity" evidence="1">
    <location>
        <begin position="74"/>
        <end position="90"/>
    </location>
</feature>
<reference evidence="2 3" key="1">
    <citation type="journal article" date="2022" name="Nat. Genet.">
        <title>Improved pea reference genome and pan-genome highlight genomic features and evolutionary characteristics.</title>
        <authorList>
            <person name="Yang T."/>
            <person name="Liu R."/>
            <person name="Luo Y."/>
            <person name="Hu S."/>
            <person name="Wang D."/>
            <person name="Wang C."/>
            <person name="Pandey M.K."/>
            <person name="Ge S."/>
            <person name="Xu Q."/>
            <person name="Li N."/>
            <person name="Li G."/>
            <person name="Huang Y."/>
            <person name="Saxena R.K."/>
            <person name="Ji Y."/>
            <person name="Li M."/>
            <person name="Yan X."/>
            <person name="He Y."/>
            <person name="Liu Y."/>
            <person name="Wang X."/>
            <person name="Xiang C."/>
            <person name="Varshney R.K."/>
            <person name="Ding H."/>
            <person name="Gao S."/>
            <person name="Zong X."/>
        </authorList>
    </citation>
    <scope>NUCLEOTIDE SEQUENCE [LARGE SCALE GENOMIC DNA]</scope>
    <source>
        <strain evidence="2 3">cv. Zhongwan 6</strain>
    </source>
</reference>
<accession>A0A9D5ABE5</accession>
<organism evidence="2 3">
    <name type="scientific">Pisum sativum</name>
    <name type="common">Garden pea</name>
    <name type="synonym">Lathyrus oleraceus</name>
    <dbReference type="NCBI Taxonomy" id="3888"/>
    <lineage>
        <taxon>Eukaryota</taxon>
        <taxon>Viridiplantae</taxon>
        <taxon>Streptophyta</taxon>
        <taxon>Embryophyta</taxon>
        <taxon>Tracheophyta</taxon>
        <taxon>Spermatophyta</taxon>
        <taxon>Magnoliopsida</taxon>
        <taxon>eudicotyledons</taxon>
        <taxon>Gunneridae</taxon>
        <taxon>Pentapetalae</taxon>
        <taxon>rosids</taxon>
        <taxon>fabids</taxon>
        <taxon>Fabales</taxon>
        <taxon>Fabaceae</taxon>
        <taxon>Papilionoideae</taxon>
        <taxon>50 kb inversion clade</taxon>
        <taxon>NPAAA clade</taxon>
        <taxon>Hologalegina</taxon>
        <taxon>IRL clade</taxon>
        <taxon>Fabeae</taxon>
        <taxon>Lathyrus</taxon>
    </lineage>
</organism>
<evidence type="ECO:0000256" key="1">
    <source>
        <dbReference type="SAM" id="MobiDB-lite"/>
    </source>
</evidence>
<proteinExistence type="predicted"/>
<dbReference type="AlphaFoldDB" id="A0A9D5ABE5"/>
<keyword evidence="3" id="KW-1185">Reference proteome</keyword>
<name>A0A9D5ABE5_PEA</name>
<dbReference type="Proteomes" id="UP001058974">
    <property type="component" value="Chromosome 6"/>
</dbReference>